<evidence type="ECO:0000313" key="1">
    <source>
        <dbReference type="EMBL" id="MPC91692.1"/>
    </source>
</evidence>
<name>A0A5B7J677_PORTR</name>
<comment type="caution">
    <text evidence="1">The sequence shown here is derived from an EMBL/GenBank/DDBJ whole genome shotgun (WGS) entry which is preliminary data.</text>
</comment>
<dbReference type="EMBL" id="VSRR010088679">
    <property type="protein sequence ID" value="MPC91692.1"/>
    <property type="molecule type" value="Genomic_DNA"/>
</dbReference>
<dbReference type="AlphaFoldDB" id="A0A5B7J677"/>
<keyword evidence="2" id="KW-1185">Reference proteome</keyword>
<dbReference type="Proteomes" id="UP000324222">
    <property type="component" value="Unassembled WGS sequence"/>
</dbReference>
<reference evidence="1 2" key="1">
    <citation type="submission" date="2019-05" db="EMBL/GenBank/DDBJ databases">
        <title>Another draft genome of Portunus trituberculatus and its Hox gene families provides insights of decapod evolution.</title>
        <authorList>
            <person name="Jeong J.-H."/>
            <person name="Song I."/>
            <person name="Kim S."/>
            <person name="Choi T."/>
            <person name="Kim D."/>
            <person name="Ryu S."/>
            <person name="Kim W."/>
        </authorList>
    </citation>
    <scope>NUCLEOTIDE SEQUENCE [LARGE SCALE GENOMIC DNA]</scope>
    <source>
        <tissue evidence="1">Muscle</tissue>
    </source>
</reference>
<accession>A0A5B7J677</accession>
<protein>
    <submittedName>
        <fullName evidence="1">Uncharacterized protein</fullName>
    </submittedName>
</protein>
<proteinExistence type="predicted"/>
<gene>
    <name evidence="1" type="ORF">E2C01_086747</name>
</gene>
<evidence type="ECO:0000313" key="2">
    <source>
        <dbReference type="Proteomes" id="UP000324222"/>
    </source>
</evidence>
<sequence>MEREVAVIQWTHARFVVRGISKRTGSNPGHGRNVGWAFFLGVTIP</sequence>
<organism evidence="1 2">
    <name type="scientific">Portunus trituberculatus</name>
    <name type="common">Swimming crab</name>
    <name type="synonym">Neptunus trituberculatus</name>
    <dbReference type="NCBI Taxonomy" id="210409"/>
    <lineage>
        <taxon>Eukaryota</taxon>
        <taxon>Metazoa</taxon>
        <taxon>Ecdysozoa</taxon>
        <taxon>Arthropoda</taxon>
        <taxon>Crustacea</taxon>
        <taxon>Multicrustacea</taxon>
        <taxon>Malacostraca</taxon>
        <taxon>Eumalacostraca</taxon>
        <taxon>Eucarida</taxon>
        <taxon>Decapoda</taxon>
        <taxon>Pleocyemata</taxon>
        <taxon>Brachyura</taxon>
        <taxon>Eubrachyura</taxon>
        <taxon>Portunoidea</taxon>
        <taxon>Portunidae</taxon>
        <taxon>Portuninae</taxon>
        <taxon>Portunus</taxon>
    </lineage>
</organism>